<dbReference type="SUPFAM" id="SSF54001">
    <property type="entry name" value="Cysteine proteinases"/>
    <property type="match status" value="1"/>
</dbReference>
<accession>A0A8H5ZPZ5</accession>
<dbReference type="InterPro" id="IPR038765">
    <property type="entry name" value="Papain-like_cys_pep_sf"/>
</dbReference>
<dbReference type="GO" id="GO:0016407">
    <property type="term" value="F:acetyltransferase activity"/>
    <property type="evidence" value="ECO:0007669"/>
    <property type="project" value="InterPro"/>
</dbReference>
<dbReference type="EMBL" id="WNKQ01000002">
    <property type="protein sequence ID" value="KAF5852939.1"/>
    <property type="molecule type" value="Genomic_DNA"/>
</dbReference>
<reference evidence="3" key="1">
    <citation type="submission" date="2019-11" db="EMBL/GenBank/DDBJ databases">
        <title>Bipolaris sorokiniana Genome sequencing.</title>
        <authorList>
            <person name="Wang H."/>
        </authorList>
    </citation>
    <scope>NUCLEOTIDE SEQUENCE</scope>
</reference>
<evidence type="ECO:0000256" key="1">
    <source>
        <dbReference type="ARBA" id="ARBA00006547"/>
    </source>
</evidence>
<gene>
    <name evidence="3" type="ORF">GGP41_001520</name>
</gene>
<keyword evidence="2" id="KW-0808">Transferase</keyword>
<dbReference type="PANTHER" id="PTHR11786">
    <property type="entry name" value="N-HYDROXYARYLAMINE O-ACETYLTRANSFERASE"/>
    <property type="match status" value="1"/>
</dbReference>
<dbReference type="OMA" id="AYCFYEI"/>
<organism evidence="3 4">
    <name type="scientific">Cochliobolus sativus</name>
    <name type="common">Common root rot and spot blotch fungus</name>
    <name type="synonym">Bipolaris sorokiniana</name>
    <dbReference type="NCBI Taxonomy" id="45130"/>
    <lineage>
        <taxon>Eukaryota</taxon>
        <taxon>Fungi</taxon>
        <taxon>Dikarya</taxon>
        <taxon>Ascomycota</taxon>
        <taxon>Pezizomycotina</taxon>
        <taxon>Dothideomycetes</taxon>
        <taxon>Pleosporomycetidae</taxon>
        <taxon>Pleosporales</taxon>
        <taxon>Pleosporineae</taxon>
        <taxon>Pleosporaceae</taxon>
        <taxon>Bipolaris</taxon>
    </lineage>
</organism>
<protein>
    <recommendedName>
        <fullName evidence="5">Arylamine N-acetyltransferase</fullName>
    </recommendedName>
</protein>
<evidence type="ECO:0008006" key="5">
    <source>
        <dbReference type="Google" id="ProtNLM"/>
    </source>
</evidence>
<dbReference type="InterPro" id="IPR001447">
    <property type="entry name" value="Arylamine_N-AcTrfase"/>
</dbReference>
<dbReference type="PRINTS" id="PR01543">
    <property type="entry name" value="ANATRNSFRASE"/>
</dbReference>
<evidence type="ECO:0000256" key="2">
    <source>
        <dbReference type="RuleBase" id="RU003452"/>
    </source>
</evidence>
<comment type="caution">
    <text evidence="3">The sequence shown here is derived from an EMBL/GenBank/DDBJ whole genome shotgun (WGS) entry which is preliminary data.</text>
</comment>
<dbReference type="InterPro" id="IPR053710">
    <property type="entry name" value="Arylamine_NAT_domain_sf"/>
</dbReference>
<evidence type="ECO:0000313" key="3">
    <source>
        <dbReference type="EMBL" id="KAF5852939.1"/>
    </source>
</evidence>
<keyword evidence="2" id="KW-0012">Acyltransferase</keyword>
<comment type="similarity">
    <text evidence="1 2">Belongs to the arylamine N-acetyltransferase family.</text>
</comment>
<dbReference type="Gene3D" id="3.30.2140.20">
    <property type="match status" value="1"/>
</dbReference>
<dbReference type="AlphaFoldDB" id="A0A8H5ZPZ5"/>
<dbReference type="Proteomes" id="UP000624244">
    <property type="component" value="Unassembled WGS sequence"/>
</dbReference>
<dbReference type="PANTHER" id="PTHR11786:SF0">
    <property type="entry name" value="ARYLAMINE N-ACETYLTRANSFERASE 4-RELATED"/>
    <property type="match status" value="1"/>
</dbReference>
<name>A0A8H5ZPZ5_COCSA</name>
<dbReference type="Pfam" id="PF00797">
    <property type="entry name" value="Acetyltransf_2"/>
    <property type="match status" value="1"/>
</dbReference>
<evidence type="ECO:0000313" key="4">
    <source>
        <dbReference type="Proteomes" id="UP000624244"/>
    </source>
</evidence>
<sequence>MSARPTYSQPQIARYFDRLKLPQEQRRYRVAGLPDADILNYLTLLQKLHLAEIPFENFALHYSTHHSVSVHPEQLFNKIIGDNNGRGGYCMENNCLFGTLLTSLGFTLYSGAGRVFEGTSSGGWMHYINFVTIGDIKYHVDVGFGGDGPIAPMPLDPTGTVQKHIQPASARLQWRNIPGNVDPNQRVWVYEYRRSDASDWEMKYAYSELEFQPQDYVAMNYFTSTSRHIFFTSKIIAHKNILEDGELIGKMSMVAATLKWNIHGEKTKEIEFKSEAERVEGLDKYFGIKLTQAERDGIAGMPSEIK</sequence>
<proteinExistence type="inferred from homology"/>